<dbReference type="AlphaFoldDB" id="A0ABD5MJ25"/>
<dbReference type="Pfam" id="PF03703">
    <property type="entry name" value="bPH_2"/>
    <property type="match status" value="1"/>
</dbReference>
<evidence type="ECO:0000313" key="3">
    <source>
        <dbReference type="EMBL" id="MFB9823497.1"/>
    </source>
</evidence>
<dbReference type="GeneID" id="67209764"/>
<dbReference type="Proteomes" id="UP001589595">
    <property type="component" value="Unassembled WGS sequence"/>
</dbReference>
<reference evidence="3" key="1">
    <citation type="submission" date="2024-09" db="EMBL/GenBank/DDBJ databases">
        <authorList>
            <person name="Sun Q."/>
        </authorList>
    </citation>
    <scope>NUCLEOTIDE SEQUENCE [LARGE SCALE GENOMIC DNA]</scope>
    <source>
        <strain evidence="3">JCM 31273</strain>
    </source>
</reference>
<dbReference type="InterPro" id="IPR005182">
    <property type="entry name" value="YdbS-like_PH"/>
</dbReference>
<accession>A0ABD5MJ25</accession>
<dbReference type="PANTHER" id="PTHR37938">
    <property type="entry name" value="BLL0215 PROTEIN"/>
    <property type="match status" value="1"/>
</dbReference>
<evidence type="ECO:0000256" key="1">
    <source>
        <dbReference type="SAM" id="Phobius"/>
    </source>
</evidence>
<keyword evidence="4" id="KW-1185">Reference proteome</keyword>
<keyword evidence="1" id="KW-0472">Membrane</keyword>
<evidence type="ECO:0000313" key="4">
    <source>
        <dbReference type="Proteomes" id="UP001589595"/>
    </source>
</evidence>
<name>A0ABD5MJ25_9EURY</name>
<sequence length="201" mass="20699">MTADAEPDGVVTVGAVPSSVTVDDGETVRWTGRPRLSAAAPAGLVGLLVAGGGMAVAVGPAATSRFGVAIAALAVLVGLAIPGLASLSLANTRYVLTDRAASVKTGIVGRRVVRARLSMVENTAYEQSVTGSLFGYGTVRLETAGGDVAFRRVDDPQSVRSLVDEHARSGERATADSIPGSIDSWRAVRTEVRLLRSALDR</sequence>
<keyword evidence="1" id="KW-1133">Transmembrane helix</keyword>
<feature type="domain" description="YdbS-like PH" evidence="2">
    <location>
        <begin position="91"/>
        <end position="161"/>
    </location>
</feature>
<comment type="caution">
    <text evidence="3">The sequence shown here is derived from an EMBL/GenBank/DDBJ whole genome shotgun (WGS) entry which is preliminary data.</text>
</comment>
<dbReference type="RefSeq" id="WP_222922474.1">
    <property type="nucleotide sequence ID" value="NZ_CP082286.1"/>
</dbReference>
<dbReference type="EMBL" id="JBHMAJ010000003">
    <property type="protein sequence ID" value="MFB9823497.1"/>
    <property type="molecule type" value="Genomic_DNA"/>
</dbReference>
<organism evidence="3 4">
    <name type="scientific">Halobaculum roseum</name>
    <dbReference type="NCBI Taxonomy" id="2175149"/>
    <lineage>
        <taxon>Archaea</taxon>
        <taxon>Methanobacteriati</taxon>
        <taxon>Methanobacteriota</taxon>
        <taxon>Stenosarchaea group</taxon>
        <taxon>Halobacteria</taxon>
        <taxon>Halobacteriales</taxon>
        <taxon>Haloferacaceae</taxon>
        <taxon>Halobaculum</taxon>
    </lineage>
</organism>
<dbReference type="PANTHER" id="PTHR37938:SF1">
    <property type="entry name" value="BLL0215 PROTEIN"/>
    <property type="match status" value="1"/>
</dbReference>
<feature type="transmembrane region" description="Helical" evidence="1">
    <location>
        <begin position="68"/>
        <end position="90"/>
    </location>
</feature>
<keyword evidence="1" id="KW-0812">Transmembrane</keyword>
<evidence type="ECO:0000259" key="2">
    <source>
        <dbReference type="Pfam" id="PF03703"/>
    </source>
</evidence>
<proteinExistence type="predicted"/>
<protein>
    <submittedName>
        <fullName evidence="3">PH domain-containing protein</fullName>
    </submittedName>
</protein>
<feature type="transmembrane region" description="Helical" evidence="1">
    <location>
        <begin position="39"/>
        <end position="62"/>
    </location>
</feature>
<gene>
    <name evidence="3" type="ORF">ACFFOL_04770</name>
</gene>